<protein>
    <submittedName>
        <fullName evidence="5">TonB-dependent receptor plug domain-containing protein</fullName>
    </submittedName>
</protein>
<comment type="similarity">
    <text evidence="1">Belongs to the TonB-dependent receptor family.</text>
</comment>
<feature type="domain" description="TonB-dependent receptor plug" evidence="4">
    <location>
        <begin position="433"/>
        <end position="510"/>
    </location>
</feature>
<keyword evidence="6" id="KW-1185">Reference proteome</keyword>
<dbReference type="EMBL" id="JBHUOZ010000002">
    <property type="protein sequence ID" value="MFD2919877.1"/>
    <property type="molecule type" value="Genomic_DNA"/>
</dbReference>
<dbReference type="Gene3D" id="2.170.130.10">
    <property type="entry name" value="TonB-dependent receptor, plug domain"/>
    <property type="match status" value="2"/>
</dbReference>
<dbReference type="RefSeq" id="WP_386097542.1">
    <property type="nucleotide sequence ID" value="NZ_JBHUOZ010000002.1"/>
</dbReference>
<evidence type="ECO:0000259" key="3">
    <source>
        <dbReference type="Pfam" id="PF05569"/>
    </source>
</evidence>
<keyword evidence="2" id="KW-1133">Transmembrane helix</keyword>
<feature type="transmembrane region" description="Helical" evidence="2">
    <location>
        <begin position="36"/>
        <end position="57"/>
    </location>
</feature>
<dbReference type="PROSITE" id="PS52016">
    <property type="entry name" value="TONB_DEPENDENT_REC_3"/>
    <property type="match status" value="1"/>
</dbReference>
<dbReference type="InterPro" id="IPR052173">
    <property type="entry name" value="Beta-lactam_resp_regulator"/>
</dbReference>
<dbReference type="Pfam" id="PF07715">
    <property type="entry name" value="Plug"/>
    <property type="match status" value="1"/>
</dbReference>
<evidence type="ECO:0000259" key="4">
    <source>
        <dbReference type="Pfam" id="PF07715"/>
    </source>
</evidence>
<dbReference type="InterPro" id="IPR012910">
    <property type="entry name" value="Plug_dom"/>
</dbReference>
<dbReference type="Pfam" id="PF05569">
    <property type="entry name" value="Peptidase_M56"/>
    <property type="match status" value="1"/>
</dbReference>
<organism evidence="5 6">
    <name type="scientific">Terrimonas rubra</name>
    <dbReference type="NCBI Taxonomy" id="1035890"/>
    <lineage>
        <taxon>Bacteria</taxon>
        <taxon>Pseudomonadati</taxon>
        <taxon>Bacteroidota</taxon>
        <taxon>Chitinophagia</taxon>
        <taxon>Chitinophagales</taxon>
        <taxon>Chitinophagaceae</taxon>
        <taxon>Terrimonas</taxon>
    </lineage>
</organism>
<dbReference type="InterPro" id="IPR008756">
    <property type="entry name" value="Peptidase_M56"/>
</dbReference>
<dbReference type="InterPro" id="IPR039426">
    <property type="entry name" value="TonB-dep_rcpt-like"/>
</dbReference>
<proteinExistence type="inferred from homology"/>
<evidence type="ECO:0000256" key="2">
    <source>
        <dbReference type="SAM" id="Phobius"/>
    </source>
</evidence>
<feature type="transmembrane region" description="Helical" evidence="2">
    <location>
        <begin position="6"/>
        <end position="24"/>
    </location>
</feature>
<sequence>MSIAQYLLQLSVSLAVVYVFYKLVLSRLTFYTINRWYLLGYSFISFLIPFASISSLWQYKEVDQIVFIQWIPALTNSNAVQKLNSNEIVIAYILGIIALGAVVLLIKLLFNWLSLRFLKKNATVISADETATIFQVQENIAPFSFGKNMYLNINQHQGEDLEQIIKHEFVHIKQKHTLDVIWCEILCILNWYNPFAWMLRSAIKQNLEFIADDKVIQQGVDREGYQFLLLKVMGNRNFAIANNFNISALKKRIAMMNTNETRKRHLLKFVLVLPVIAVLLLSFRTIHNKTVKEYTPAVVIMGTVPVVQDTVPGKATIYVTGKAEANKLVKEDAGDVNEKPKEVILYGVKPAPANPPLFVLNGSILSEGEFQALNPNTIETINILKGASATGLYGEKAEHGVIVITTKAGKAGDYIVEDKEKVKLEIRGTVENTEVRETTGKTAGIVLRGKAKTVNISGVDNETNALWVIDGKVVTEEERQQLDPHTIKTVTVMRDATATSKYGSAAKNGVIEITLK</sequence>
<dbReference type="PANTHER" id="PTHR34978:SF3">
    <property type="entry name" value="SLR0241 PROTEIN"/>
    <property type="match status" value="1"/>
</dbReference>
<dbReference type="Proteomes" id="UP001597511">
    <property type="component" value="Unassembled WGS sequence"/>
</dbReference>
<keyword evidence="5" id="KW-0675">Receptor</keyword>
<keyword evidence="1 2" id="KW-0472">Membrane</keyword>
<dbReference type="SUPFAM" id="SSF56935">
    <property type="entry name" value="Porins"/>
    <property type="match status" value="2"/>
</dbReference>
<evidence type="ECO:0000313" key="6">
    <source>
        <dbReference type="Proteomes" id="UP001597511"/>
    </source>
</evidence>
<keyword evidence="1" id="KW-0998">Cell outer membrane</keyword>
<comment type="caution">
    <text evidence="5">The sequence shown here is derived from an EMBL/GenBank/DDBJ whole genome shotgun (WGS) entry which is preliminary data.</text>
</comment>
<name>A0ABW6A6W3_9BACT</name>
<dbReference type="InterPro" id="IPR037066">
    <property type="entry name" value="Plug_dom_sf"/>
</dbReference>
<feature type="transmembrane region" description="Helical" evidence="2">
    <location>
        <begin position="89"/>
        <end position="110"/>
    </location>
</feature>
<keyword evidence="1" id="KW-0813">Transport</keyword>
<gene>
    <name evidence="5" type="ORF">ACFS6H_09180</name>
</gene>
<keyword evidence="1 2" id="KW-0812">Transmembrane</keyword>
<feature type="transmembrane region" description="Helical" evidence="2">
    <location>
        <begin position="265"/>
        <end position="283"/>
    </location>
</feature>
<accession>A0ABW6A6W3</accession>
<keyword evidence="1" id="KW-1134">Transmembrane beta strand</keyword>
<reference evidence="6" key="1">
    <citation type="journal article" date="2019" name="Int. J. Syst. Evol. Microbiol.">
        <title>The Global Catalogue of Microorganisms (GCM) 10K type strain sequencing project: providing services to taxonomists for standard genome sequencing and annotation.</title>
        <authorList>
            <consortium name="The Broad Institute Genomics Platform"/>
            <consortium name="The Broad Institute Genome Sequencing Center for Infectious Disease"/>
            <person name="Wu L."/>
            <person name="Ma J."/>
        </authorList>
    </citation>
    <scope>NUCLEOTIDE SEQUENCE [LARGE SCALE GENOMIC DNA]</scope>
    <source>
        <strain evidence="6">KCTC 23299</strain>
    </source>
</reference>
<dbReference type="CDD" id="cd07341">
    <property type="entry name" value="M56_BlaR1_MecR1_like"/>
    <property type="match status" value="1"/>
</dbReference>
<feature type="domain" description="Peptidase M56" evidence="3">
    <location>
        <begin position="13"/>
        <end position="256"/>
    </location>
</feature>
<comment type="subcellular location">
    <subcellularLocation>
        <location evidence="1">Cell outer membrane</location>
        <topology evidence="1">Multi-pass membrane protein</topology>
    </subcellularLocation>
</comment>
<evidence type="ECO:0000313" key="5">
    <source>
        <dbReference type="EMBL" id="MFD2919877.1"/>
    </source>
</evidence>
<dbReference type="PANTHER" id="PTHR34978">
    <property type="entry name" value="POSSIBLE SENSOR-TRANSDUCER PROTEIN BLAR"/>
    <property type="match status" value="1"/>
</dbReference>
<evidence type="ECO:0000256" key="1">
    <source>
        <dbReference type="PROSITE-ProRule" id="PRU01360"/>
    </source>
</evidence>